<dbReference type="RefSeq" id="WP_014466737.1">
    <property type="nucleotide sequence ID" value="NC_017186.1"/>
</dbReference>
<sequence length="197" mass="20091">MSPDKLGPACASLLRVAEPPGLAIVFVRECGRVVFREQVVEPSASVGVAFAGESDVGCSGAGGGMRPDKLRLAGPSLLRVAQPSTLAMVFVSECGRVVFRKQVVEPLASVGVAFAGESDVGCSGAGGGMRPDKLRLAGPSLLRVAQPLAPALVAFIAELGLVAFRDRGLEQLASAGVALAGDCEPVPMVNVRKRVGA</sequence>
<dbReference type="KEGG" id="amm:AMES_1953"/>
<proteinExistence type="predicted"/>
<name>A0A9R0NTQ4_AMYMS</name>
<gene>
    <name evidence="1" type="ordered locus">RAM_09985</name>
</gene>
<evidence type="ECO:0000313" key="1">
    <source>
        <dbReference type="EMBL" id="AEK40487.1"/>
    </source>
</evidence>
<organism evidence="1 2">
    <name type="scientific">Amycolatopsis mediterranei (strain S699)</name>
    <name type="common">Nocardia mediterranei</name>
    <dbReference type="NCBI Taxonomy" id="713604"/>
    <lineage>
        <taxon>Bacteria</taxon>
        <taxon>Bacillati</taxon>
        <taxon>Actinomycetota</taxon>
        <taxon>Actinomycetes</taxon>
        <taxon>Pseudonocardiales</taxon>
        <taxon>Pseudonocardiaceae</taxon>
        <taxon>Amycolatopsis</taxon>
    </lineage>
</organism>
<keyword evidence="2" id="KW-1185">Reference proteome</keyword>
<accession>A0A9R0NTQ4</accession>
<dbReference type="KEGG" id="amn:RAM_09985"/>
<protein>
    <submittedName>
        <fullName evidence="1">Uncharacterized protein</fullName>
    </submittedName>
</protein>
<reference evidence="1 2" key="1">
    <citation type="journal article" date="2011" name="J. Bacteriol.">
        <title>Whole genome sequence of the rifamycin B-producing strain Amycolatopsis mediterranei S699.</title>
        <authorList>
            <person name="Verma M."/>
            <person name="Kaur J."/>
            <person name="Kumar M."/>
            <person name="Kumari K."/>
            <person name="Saxena A."/>
            <person name="Anand S."/>
            <person name="Nigam A."/>
            <person name="Ravi V."/>
            <person name="Raghuvanshi S."/>
            <person name="Khurana P."/>
            <person name="Tyagi A.K."/>
            <person name="Khurana J.P."/>
            <person name="Lal R."/>
        </authorList>
    </citation>
    <scope>NUCLEOTIDE SEQUENCE [LARGE SCALE GENOMIC DNA]</scope>
    <source>
        <strain evidence="1 2">S699</strain>
    </source>
</reference>
<dbReference type="AlphaFoldDB" id="A0A9R0NTQ4"/>
<dbReference type="GeneID" id="92869756"/>
<evidence type="ECO:0000313" key="2">
    <source>
        <dbReference type="Proteomes" id="UP000006138"/>
    </source>
</evidence>
<dbReference type="EMBL" id="CP002896">
    <property type="protein sequence ID" value="AEK40487.1"/>
    <property type="molecule type" value="Genomic_DNA"/>
</dbReference>
<dbReference type="Proteomes" id="UP000006138">
    <property type="component" value="Chromosome"/>
</dbReference>